<proteinExistence type="predicted"/>
<sequence>MSIHDAMLQACAAVQIEPPRKAKAGEWVACPVVGKGRSNGAGRVLIFDDGRGGIAWNWSSGQQQRFKLDGLAGPGEVKPPRRDPEAERIDQERRQAAVRASAAMVAACEPLAHPYLERKGFPDEIGNVLDDPARLIPSGEFFDGMRYQVSQMAGPFLVIPGRIAKQVVTVQLIDAEGAKLNMKAAPMKGAAHRLATGRETWVAEGYATALSVRAALRLLGRSATVLSAFSAANVAKVAEGLSGSIIAADHDKPLEQLHGKGTGEFYAAKSGRVWTMPPALGDFNDMHQEHGLRAVAVHLREVRGG</sequence>
<dbReference type="EMBL" id="AQQX01000001">
    <property type="protein sequence ID" value="KGM50650.1"/>
    <property type="molecule type" value="Genomic_DNA"/>
</dbReference>
<evidence type="ECO:0000313" key="3">
    <source>
        <dbReference type="EMBL" id="KGM50650.1"/>
    </source>
</evidence>
<comment type="caution">
    <text evidence="3">The sequence shown here is derived from an EMBL/GenBank/DDBJ whole genome shotgun (WGS) entry which is preliminary data.</text>
</comment>
<keyword evidence="4" id="KW-1185">Reference proteome</keyword>
<organism evidence="3 4">
    <name type="scientific">Pseudooceanicola atlanticus</name>
    <dbReference type="NCBI Taxonomy" id="1461694"/>
    <lineage>
        <taxon>Bacteria</taxon>
        <taxon>Pseudomonadati</taxon>
        <taxon>Pseudomonadota</taxon>
        <taxon>Alphaproteobacteria</taxon>
        <taxon>Rhodobacterales</taxon>
        <taxon>Paracoccaceae</taxon>
        <taxon>Pseudooceanicola</taxon>
    </lineage>
</organism>
<feature type="region of interest" description="Disordered" evidence="1">
    <location>
        <begin position="70"/>
        <end position="89"/>
    </location>
</feature>
<dbReference type="Pfam" id="PF13362">
    <property type="entry name" value="Toprim_3"/>
    <property type="match status" value="1"/>
</dbReference>
<dbReference type="RefSeq" id="WP_043745226.1">
    <property type="nucleotide sequence ID" value="NZ_AQQX01000001.1"/>
</dbReference>
<dbReference type="STRING" id="1461694.ATO9_04025"/>
<gene>
    <name evidence="3" type="ORF">ATO9_04025</name>
</gene>
<feature type="compositionally biased region" description="Basic and acidic residues" evidence="1">
    <location>
        <begin position="78"/>
        <end position="89"/>
    </location>
</feature>
<protein>
    <recommendedName>
        <fullName evidence="2">Toprim domain-containing protein</fullName>
    </recommendedName>
</protein>
<reference evidence="3 4" key="1">
    <citation type="journal article" date="2015" name="Antonie Van Leeuwenhoek">
        <title>Pseudooceanicola atlanticus gen. nov. sp. nov., isolated from surface seawater of the Atlantic Ocean and reclassification of Oceanicola batsensis, Oceanicola marinus, Oceanicola nitratireducens, Oceanicola nanhaiensis, Oceanicola antarcticus and Oceanicola flagellatus, as Pseudooceanicola batsensis comb. nov., Pseudooceanicola marinus comb. nov., Pseudooceanicola nitratireducens comb. nov., Pseudooceanicola nanhaiensis comb. nov., Pseudooceanicola antarcticus comb. nov., and Pseudooceanicola flagellatus comb. nov.</title>
        <authorList>
            <person name="Lai Q."/>
            <person name="Li G."/>
            <person name="Liu X."/>
            <person name="Du Y."/>
            <person name="Sun F."/>
            <person name="Shao Z."/>
        </authorList>
    </citation>
    <scope>NUCLEOTIDE SEQUENCE [LARGE SCALE GENOMIC DNA]</scope>
    <source>
        <strain evidence="3 4">22II-s11g</strain>
    </source>
</reference>
<dbReference type="Proteomes" id="UP000030004">
    <property type="component" value="Unassembled WGS sequence"/>
</dbReference>
<dbReference type="eggNOG" id="COG4643">
    <property type="taxonomic scope" value="Bacteria"/>
</dbReference>
<evidence type="ECO:0000313" key="4">
    <source>
        <dbReference type="Proteomes" id="UP000030004"/>
    </source>
</evidence>
<dbReference type="InterPro" id="IPR006171">
    <property type="entry name" value="TOPRIM_dom"/>
</dbReference>
<evidence type="ECO:0000259" key="2">
    <source>
        <dbReference type="Pfam" id="PF13362"/>
    </source>
</evidence>
<feature type="domain" description="Toprim" evidence="2">
    <location>
        <begin position="201"/>
        <end position="291"/>
    </location>
</feature>
<evidence type="ECO:0000256" key="1">
    <source>
        <dbReference type="SAM" id="MobiDB-lite"/>
    </source>
</evidence>
<dbReference type="AlphaFoldDB" id="A0A0A0EK20"/>
<name>A0A0A0EK20_9RHOB</name>
<dbReference type="OrthoDB" id="7957942at2"/>
<accession>A0A0A0EK20</accession>